<reference evidence="1 2" key="1">
    <citation type="submission" date="2015-07" db="EMBL/GenBank/DDBJ databases">
        <title>The genome of Melipona quadrifasciata.</title>
        <authorList>
            <person name="Pan H."/>
            <person name="Kapheim K."/>
        </authorList>
    </citation>
    <scope>NUCLEOTIDE SEQUENCE [LARGE SCALE GENOMIC DNA]</scope>
    <source>
        <strain evidence="1">0111107301</strain>
        <tissue evidence="1">Whole body</tissue>
    </source>
</reference>
<accession>A0A0M8ZV91</accession>
<keyword evidence="2" id="KW-1185">Reference proteome</keyword>
<sequence length="143" mass="16483">MSDSSKTSKYTGKNMNPINQLAHSHMSSNCTKKPVCVEQHDTRYGITSETPLTCANFLAKKTANKERIQYVQNSLPNMHLPAQSFSHLIPKKIPSLPLLRQITKQSKEYHTQERYHLNHSHNRSKLSSLSTQNYQIIRSEQLY</sequence>
<organism evidence="1 2">
    <name type="scientific">Melipona quadrifasciata</name>
    <dbReference type="NCBI Taxonomy" id="166423"/>
    <lineage>
        <taxon>Eukaryota</taxon>
        <taxon>Metazoa</taxon>
        <taxon>Ecdysozoa</taxon>
        <taxon>Arthropoda</taxon>
        <taxon>Hexapoda</taxon>
        <taxon>Insecta</taxon>
        <taxon>Pterygota</taxon>
        <taxon>Neoptera</taxon>
        <taxon>Endopterygota</taxon>
        <taxon>Hymenoptera</taxon>
        <taxon>Apocrita</taxon>
        <taxon>Aculeata</taxon>
        <taxon>Apoidea</taxon>
        <taxon>Anthophila</taxon>
        <taxon>Apidae</taxon>
        <taxon>Melipona</taxon>
    </lineage>
</organism>
<protein>
    <submittedName>
        <fullName evidence="1">Uncharacterized protein</fullName>
    </submittedName>
</protein>
<dbReference type="EMBL" id="KQ435871">
    <property type="protein sequence ID" value="KOX70239.1"/>
    <property type="molecule type" value="Genomic_DNA"/>
</dbReference>
<dbReference type="OrthoDB" id="10664531at2759"/>
<evidence type="ECO:0000313" key="1">
    <source>
        <dbReference type="EMBL" id="KOX70239.1"/>
    </source>
</evidence>
<dbReference type="Proteomes" id="UP000053105">
    <property type="component" value="Unassembled WGS sequence"/>
</dbReference>
<gene>
    <name evidence="1" type="ORF">WN51_05517</name>
</gene>
<name>A0A0M8ZV91_9HYME</name>
<dbReference type="AlphaFoldDB" id="A0A0M8ZV91"/>
<evidence type="ECO:0000313" key="2">
    <source>
        <dbReference type="Proteomes" id="UP000053105"/>
    </source>
</evidence>
<proteinExistence type="predicted"/>